<dbReference type="InterPro" id="IPR016024">
    <property type="entry name" value="ARM-type_fold"/>
</dbReference>
<proteinExistence type="predicted"/>
<keyword evidence="2" id="KW-1185">Reference proteome</keyword>
<dbReference type="VEuPathDB" id="TrichDB:TRFO_03406"/>
<dbReference type="Gene3D" id="1.25.10.10">
    <property type="entry name" value="Leucine-rich Repeat Variant"/>
    <property type="match status" value="1"/>
</dbReference>
<dbReference type="OrthoDB" id="10605044at2759"/>
<name>A0A1J4KPH7_9EUKA</name>
<dbReference type="GeneID" id="94825978"/>
<comment type="caution">
    <text evidence="1">The sequence shown here is derived from an EMBL/GenBank/DDBJ whole genome shotgun (WGS) entry which is preliminary data.</text>
</comment>
<dbReference type="SUPFAM" id="SSF48371">
    <property type="entry name" value="ARM repeat"/>
    <property type="match status" value="1"/>
</dbReference>
<dbReference type="EMBL" id="MLAK01000549">
    <property type="protein sequence ID" value="OHT13010.1"/>
    <property type="molecule type" value="Genomic_DNA"/>
</dbReference>
<accession>A0A1J4KPH7</accession>
<organism evidence="1 2">
    <name type="scientific">Tritrichomonas foetus</name>
    <dbReference type="NCBI Taxonomy" id="1144522"/>
    <lineage>
        <taxon>Eukaryota</taxon>
        <taxon>Metamonada</taxon>
        <taxon>Parabasalia</taxon>
        <taxon>Tritrichomonadida</taxon>
        <taxon>Tritrichomonadidae</taxon>
        <taxon>Tritrichomonas</taxon>
    </lineage>
</organism>
<dbReference type="RefSeq" id="XP_068366146.1">
    <property type="nucleotide sequence ID" value="XM_068491274.1"/>
</dbReference>
<reference evidence="1" key="1">
    <citation type="submission" date="2016-10" db="EMBL/GenBank/DDBJ databases">
        <authorList>
            <person name="Benchimol M."/>
            <person name="Almeida L.G."/>
            <person name="Vasconcelos A.T."/>
            <person name="Perreira-Neves A."/>
            <person name="Rosa I.A."/>
            <person name="Tasca T."/>
            <person name="Bogo M.R."/>
            <person name="de Souza W."/>
        </authorList>
    </citation>
    <scope>NUCLEOTIDE SEQUENCE [LARGE SCALE GENOMIC DNA]</scope>
    <source>
        <strain evidence="1">K</strain>
    </source>
</reference>
<evidence type="ECO:0000313" key="1">
    <source>
        <dbReference type="EMBL" id="OHT13010.1"/>
    </source>
</evidence>
<protein>
    <recommendedName>
        <fullName evidence="3">Armadillo repeat-containing domain-containing protein</fullName>
    </recommendedName>
</protein>
<dbReference type="Proteomes" id="UP000179807">
    <property type="component" value="Unassembled WGS sequence"/>
</dbReference>
<sequence>MINDNIKATEDLLRSAIEARSIVNTPTLNENIFIPRNVSPEENKKYSQEFELSFSSLQTTDLNVVNQSIDRIMFLIQFDIKNIKHQHLEFILTLSQNLDANTPLYDKVVSLASRIILTRPKLGSEILDSEPITILIQKIFHPMKKCEANLLSNFLTSSVDVIDTINSKFDFFNHIIEFMNSPEIPVEHFLLLLRIINDVLSSFTKDQTILYASDFFKGLVPKFIESNDSRVFSEILHLYQLELEECVHNEIIEFFACTDVDNFLISRIQNCKQIDKERILDIFVNSTSCSDKYTKMIYQKGLLLKFQSLVPLLNESCHIRILKALQNCFSLGHDIVLEIVSSGFAELSLNLLKNGSFDAKVASINFFCGLCNFAKDPRIQNFIIHQNIVVELVEFLNITKQSVWKEILNALYQNATAAFASCSEEELFQHPLFNQIDIHEFYQILCNIHDSVSHKNPDIEGNVLYFLEIIEPLLDL</sequence>
<evidence type="ECO:0008006" key="3">
    <source>
        <dbReference type="Google" id="ProtNLM"/>
    </source>
</evidence>
<evidence type="ECO:0000313" key="2">
    <source>
        <dbReference type="Proteomes" id="UP000179807"/>
    </source>
</evidence>
<dbReference type="InterPro" id="IPR011989">
    <property type="entry name" value="ARM-like"/>
</dbReference>
<gene>
    <name evidence="1" type="ORF">TRFO_03406</name>
</gene>
<dbReference type="AlphaFoldDB" id="A0A1J4KPH7"/>